<evidence type="ECO:0000256" key="1">
    <source>
        <dbReference type="SAM" id="Phobius"/>
    </source>
</evidence>
<protein>
    <submittedName>
        <fullName evidence="2">CSON011824 protein</fullName>
    </submittedName>
</protein>
<proteinExistence type="predicted"/>
<sequence length="291" mass="33062">MKYLVKYDTNVFLSVKMNCNQIYHSFIMLRSVQIYSIFASIGIILVYSSILSDLIWNFGYSLTIPTVLGLAYSGCYLIFSVIAIQGAINRFKKLLVPQMIFSVIYIILFPFSLLFAISLQNLDMTFLIHFASIVPVIALYCEIARDEYEGSQIPIDVTVKVDSPHDLNYSKLPKDVKNNGCQKILSTNDIDETFSDLQVMNRAIFYSDTIGLVFSIFYVMISILAIRGVVKRVKHCLVPQMMCGFIYVILSPFMNLDSISLRNLDTTLIINFISLVPIFVLFCEIASKESE</sequence>
<keyword evidence="1" id="KW-0812">Transmembrane</keyword>
<name>A0A336LMA1_CULSO</name>
<dbReference type="VEuPathDB" id="VectorBase:CSON011824"/>
<gene>
    <name evidence="2" type="primary">CSON011824</name>
</gene>
<keyword evidence="1" id="KW-1133">Transmembrane helix</keyword>
<feature type="transmembrane region" description="Helical" evidence="1">
    <location>
        <begin position="100"/>
        <end position="120"/>
    </location>
</feature>
<feature type="transmembrane region" description="Helical" evidence="1">
    <location>
        <begin position="268"/>
        <end position="287"/>
    </location>
</feature>
<reference evidence="2" key="1">
    <citation type="submission" date="2018-07" db="EMBL/GenBank/DDBJ databases">
        <authorList>
            <person name="Quirk P.G."/>
            <person name="Krulwich T.A."/>
        </authorList>
    </citation>
    <scope>NUCLEOTIDE SEQUENCE</scope>
</reference>
<dbReference type="EMBL" id="UFQT01000052">
    <property type="protein sequence ID" value="SSX19040.1"/>
    <property type="molecule type" value="Genomic_DNA"/>
</dbReference>
<feature type="transmembrane region" description="Helical" evidence="1">
    <location>
        <begin position="62"/>
        <end position="88"/>
    </location>
</feature>
<keyword evidence="1" id="KW-0472">Membrane</keyword>
<feature type="transmembrane region" description="Helical" evidence="1">
    <location>
        <begin position="237"/>
        <end position="256"/>
    </location>
</feature>
<feature type="transmembrane region" description="Helical" evidence="1">
    <location>
        <begin position="34"/>
        <end position="56"/>
    </location>
</feature>
<organism evidence="2">
    <name type="scientific">Culicoides sonorensis</name>
    <name type="common">Biting midge</name>
    <dbReference type="NCBI Taxonomy" id="179676"/>
    <lineage>
        <taxon>Eukaryota</taxon>
        <taxon>Metazoa</taxon>
        <taxon>Ecdysozoa</taxon>
        <taxon>Arthropoda</taxon>
        <taxon>Hexapoda</taxon>
        <taxon>Insecta</taxon>
        <taxon>Pterygota</taxon>
        <taxon>Neoptera</taxon>
        <taxon>Endopterygota</taxon>
        <taxon>Diptera</taxon>
        <taxon>Nematocera</taxon>
        <taxon>Chironomoidea</taxon>
        <taxon>Ceratopogonidae</taxon>
        <taxon>Ceratopogoninae</taxon>
        <taxon>Culicoides</taxon>
        <taxon>Monoculicoides</taxon>
    </lineage>
</organism>
<feature type="transmembrane region" description="Helical" evidence="1">
    <location>
        <begin position="203"/>
        <end position="225"/>
    </location>
</feature>
<dbReference type="AlphaFoldDB" id="A0A336LMA1"/>
<accession>A0A336LMA1</accession>
<evidence type="ECO:0000313" key="2">
    <source>
        <dbReference type="EMBL" id="SSX19040.1"/>
    </source>
</evidence>